<protein>
    <recommendedName>
        <fullName evidence="1">2EXR domain-containing protein</fullName>
    </recommendedName>
</protein>
<dbReference type="Pfam" id="PF20150">
    <property type="entry name" value="2EXR"/>
    <property type="match status" value="1"/>
</dbReference>
<proteinExistence type="predicted"/>
<accession>A0AAE0XA66</accession>
<reference evidence="2" key="2">
    <citation type="submission" date="2023-06" db="EMBL/GenBank/DDBJ databases">
        <authorList>
            <consortium name="Lawrence Berkeley National Laboratory"/>
            <person name="Haridas S."/>
            <person name="Hensen N."/>
            <person name="Bonometti L."/>
            <person name="Westerberg I."/>
            <person name="Brannstrom I.O."/>
            <person name="Guillou S."/>
            <person name="Cros-Aarteil S."/>
            <person name="Calhoun S."/>
            <person name="Kuo A."/>
            <person name="Mondo S."/>
            <person name="Pangilinan J."/>
            <person name="Riley R."/>
            <person name="Labutti K."/>
            <person name="Andreopoulos B."/>
            <person name="Lipzen A."/>
            <person name="Chen C."/>
            <person name="Yanf M."/>
            <person name="Daum C."/>
            <person name="Ng V."/>
            <person name="Clum A."/>
            <person name="Steindorff A."/>
            <person name="Ohm R."/>
            <person name="Martin F."/>
            <person name="Silar P."/>
            <person name="Natvig D."/>
            <person name="Lalanne C."/>
            <person name="Gautier V."/>
            <person name="Ament-Velasquez S.L."/>
            <person name="Kruys A."/>
            <person name="Hutchinson M.I."/>
            <person name="Powell A.J."/>
            <person name="Barry K."/>
            <person name="Miller A.N."/>
            <person name="Grigoriev I.V."/>
            <person name="Debuchy R."/>
            <person name="Gladieux P."/>
            <person name="Thoren M.H."/>
            <person name="Johannesson H."/>
        </authorList>
    </citation>
    <scope>NUCLEOTIDE SEQUENCE</scope>
    <source>
        <strain evidence="2">CBS 314.62</strain>
    </source>
</reference>
<name>A0AAE0XA66_9PEZI</name>
<dbReference type="EMBL" id="JAULSO010000002">
    <property type="protein sequence ID" value="KAK3688843.1"/>
    <property type="molecule type" value="Genomic_DNA"/>
</dbReference>
<feature type="domain" description="2EXR" evidence="1">
    <location>
        <begin position="5"/>
        <end position="126"/>
    </location>
</feature>
<dbReference type="AlphaFoldDB" id="A0AAE0XA66"/>
<dbReference type="InterPro" id="IPR045518">
    <property type="entry name" value="2EXR"/>
</dbReference>
<sequence length="193" mass="21624">MAPAFSKFTSIPPKLQIMVWERVPTPVRIILGALDNVLDSDTEKIDVELRFNEIEVLSTHPLVIPPERTNPPILHVCHLSRVVGLKRFKLYTSVLWLQDSKGFNAPGNGVREHTRYAYVDYETDIFSVGKSNGTEHARSNSCAPGIQHAFYPFVYSISTTTFEPPADPADPSTWDPVQVGSCVEKTRDHTMIS</sequence>
<comment type="caution">
    <text evidence="2">The sequence shown here is derived from an EMBL/GenBank/DDBJ whole genome shotgun (WGS) entry which is preliminary data.</text>
</comment>
<keyword evidence="3" id="KW-1185">Reference proteome</keyword>
<evidence type="ECO:0000313" key="3">
    <source>
        <dbReference type="Proteomes" id="UP001270362"/>
    </source>
</evidence>
<organism evidence="2 3">
    <name type="scientific">Podospora appendiculata</name>
    <dbReference type="NCBI Taxonomy" id="314037"/>
    <lineage>
        <taxon>Eukaryota</taxon>
        <taxon>Fungi</taxon>
        <taxon>Dikarya</taxon>
        <taxon>Ascomycota</taxon>
        <taxon>Pezizomycotina</taxon>
        <taxon>Sordariomycetes</taxon>
        <taxon>Sordariomycetidae</taxon>
        <taxon>Sordariales</taxon>
        <taxon>Podosporaceae</taxon>
        <taxon>Podospora</taxon>
    </lineage>
</organism>
<gene>
    <name evidence="2" type="ORF">B0T22DRAFT_162595</name>
</gene>
<evidence type="ECO:0000313" key="2">
    <source>
        <dbReference type="EMBL" id="KAK3688843.1"/>
    </source>
</evidence>
<reference evidence="2" key="1">
    <citation type="journal article" date="2023" name="Mol. Phylogenet. Evol.">
        <title>Genome-scale phylogeny and comparative genomics of the fungal order Sordariales.</title>
        <authorList>
            <person name="Hensen N."/>
            <person name="Bonometti L."/>
            <person name="Westerberg I."/>
            <person name="Brannstrom I.O."/>
            <person name="Guillou S."/>
            <person name="Cros-Aarteil S."/>
            <person name="Calhoun S."/>
            <person name="Haridas S."/>
            <person name="Kuo A."/>
            <person name="Mondo S."/>
            <person name="Pangilinan J."/>
            <person name="Riley R."/>
            <person name="LaButti K."/>
            <person name="Andreopoulos B."/>
            <person name="Lipzen A."/>
            <person name="Chen C."/>
            <person name="Yan M."/>
            <person name="Daum C."/>
            <person name="Ng V."/>
            <person name="Clum A."/>
            <person name="Steindorff A."/>
            <person name="Ohm R.A."/>
            <person name="Martin F."/>
            <person name="Silar P."/>
            <person name="Natvig D.O."/>
            <person name="Lalanne C."/>
            <person name="Gautier V."/>
            <person name="Ament-Velasquez S.L."/>
            <person name="Kruys A."/>
            <person name="Hutchinson M.I."/>
            <person name="Powell A.J."/>
            <person name="Barry K."/>
            <person name="Miller A.N."/>
            <person name="Grigoriev I.V."/>
            <person name="Debuchy R."/>
            <person name="Gladieux P."/>
            <person name="Hiltunen Thoren M."/>
            <person name="Johannesson H."/>
        </authorList>
    </citation>
    <scope>NUCLEOTIDE SEQUENCE</scope>
    <source>
        <strain evidence="2">CBS 314.62</strain>
    </source>
</reference>
<evidence type="ECO:0000259" key="1">
    <source>
        <dbReference type="Pfam" id="PF20150"/>
    </source>
</evidence>
<dbReference type="Proteomes" id="UP001270362">
    <property type="component" value="Unassembled WGS sequence"/>
</dbReference>